<dbReference type="OrthoDB" id="9798104at2"/>
<dbReference type="InterPro" id="IPR018490">
    <property type="entry name" value="cNMP-bd_dom_sf"/>
</dbReference>
<dbReference type="SMART" id="SM00100">
    <property type="entry name" value="cNMP"/>
    <property type="match status" value="1"/>
</dbReference>
<evidence type="ECO:0000313" key="2">
    <source>
        <dbReference type="EMBL" id="RJG38282.1"/>
    </source>
</evidence>
<evidence type="ECO:0000259" key="1">
    <source>
        <dbReference type="PROSITE" id="PS50042"/>
    </source>
</evidence>
<dbReference type="RefSeq" id="WP_119912419.1">
    <property type="nucleotide sequence ID" value="NZ_QZCH01000042.1"/>
</dbReference>
<name>A0A418Y9V5_9GAMM</name>
<dbReference type="GO" id="GO:0005829">
    <property type="term" value="C:cytosol"/>
    <property type="evidence" value="ECO:0007669"/>
    <property type="project" value="TreeGrafter"/>
</dbReference>
<accession>A0A418Y9V5</accession>
<gene>
    <name evidence="2" type="ORF">D1Z90_19220</name>
</gene>
<evidence type="ECO:0000313" key="3">
    <source>
        <dbReference type="Proteomes" id="UP000283255"/>
    </source>
</evidence>
<dbReference type="InterPro" id="IPR050397">
    <property type="entry name" value="Env_Response_Regulators"/>
</dbReference>
<keyword evidence="3" id="KW-1185">Reference proteome</keyword>
<dbReference type="PANTHER" id="PTHR24567">
    <property type="entry name" value="CRP FAMILY TRANSCRIPTIONAL REGULATORY PROTEIN"/>
    <property type="match status" value="1"/>
</dbReference>
<dbReference type="InterPro" id="IPR000595">
    <property type="entry name" value="cNMP-bd_dom"/>
</dbReference>
<dbReference type="Pfam" id="PF00027">
    <property type="entry name" value="cNMP_binding"/>
    <property type="match status" value="1"/>
</dbReference>
<sequence length="171" mass="19451">MDFQQMAMQFGTRQCYSKKDFIFQQGQNCEHLYVIQSGVLKGYYSDENGKDFIKSFLFSGDVIASMTALQGGKASFSLQALRSCEVVRLAYADIARQAEKDLSSANHMIKILMAFAMKKEQREYELLCLSAQQRYQALLARKPDIYDYVTQGDIAKYLGITPVALSRIIHQ</sequence>
<dbReference type="Proteomes" id="UP000283255">
    <property type="component" value="Unassembled WGS sequence"/>
</dbReference>
<dbReference type="CDD" id="cd00038">
    <property type="entry name" value="CAP_ED"/>
    <property type="match status" value="1"/>
</dbReference>
<dbReference type="PANTHER" id="PTHR24567:SF76">
    <property type="entry name" value="CYCLIC NUCLEOTIDE-BINDING DOMAIN PROTEIN"/>
    <property type="match status" value="1"/>
</dbReference>
<dbReference type="Gene3D" id="2.60.120.10">
    <property type="entry name" value="Jelly Rolls"/>
    <property type="match status" value="1"/>
</dbReference>
<dbReference type="InterPro" id="IPR014710">
    <property type="entry name" value="RmlC-like_jellyroll"/>
</dbReference>
<reference evidence="2 3" key="2">
    <citation type="submission" date="2019-01" db="EMBL/GenBank/DDBJ databases">
        <title>Motilimonas pumilus sp. nov., isolated from the gut of sea cucumber (Apostichopus japonicus).</title>
        <authorList>
            <person name="Wang F.-Q."/>
            <person name="Ren L.-H."/>
            <person name="Lin Y.-W."/>
            <person name="Sun G.-H."/>
            <person name="Du Z.-J."/>
            <person name="Zhao J.-X."/>
            <person name="Liu X.-J."/>
            <person name="Liu L.-J."/>
        </authorList>
    </citation>
    <scope>NUCLEOTIDE SEQUENCE [LARGE SCALE GENOMIC DNA]</scope>
    <source>
        <strain evidence="2 3">PLHSC7-2</strain>
    </source>
</reference>
<organism evidence="2 3">
    <name type="scientific">Motilimonas pumila</name>
    <dbReference type="NCBI Taxonomy" id="2303987"/>
    <lineage>
        <taxon>Bacteria</taxon>
        <taxon>Pseudomonadati</taxon>
        <taxon>Pseudomonadota</taxon>
        <taxon>Gammaproteobacteria</taxon>
        <taxon>Alteromonadales</taxon>
        <taxon>Alteromonadales genera incertae sedis</taxon>
        <taxon>Motilimonas</taxon>
    </lineage>
</organism>
<dbReference type="PROSITE" id="PS50042">
    <property type="entry name" value="CNMP_BINDING_3"/>
    <property type="match status" value="1"/>
</dbReference>
<reference evidence="2 3" key="1">
    <citation type="submission" date="2018-09" db="EMBL/GenBank/DDBJ databases">
        <authorList>
            <person name="Wang F."/>
        </authorList>
    </citation>
    <scope>NUCLEOTIDE SEQUENCE [LARGE SCALE GENOMIC DNA]</scope>
    <source>
        <strain evidence="2 3">PLHSC7-2</strain>
    </source>
</reference>
<dbReference type="GO" id="GO:0003700">
    <property type="term" value="F:DNA-binding transcription factor activity"/>
    <property type="evidence" value="ECO:0007669"/>
    <property type="project" value="TreeGrafter"/>
</dbReference>
<dbReference type="AlphaFoldDB" id="A0A418Y9V5"/>
<feature type="domain" description="Cyclic nucleotide-binding" evidence="1">
    <location>
        <begin position="16"/>
        <end position="89"/>
    </location>
</feature>
<dbReference type="EMBL" id="QZCH01000042">
    <property type="protein sequence ID" value="RJG38282.1"/>
    <property type="molecule type" value="Genomic_DNA"/>
</dbReference>
<dbReference type="SUPFAM" id="SSF51206">
    <property type="entry name" value="cAMP-binding domain-like"/>
    <property type="match status" value="1"/>
</dbReference>
<comment type="caution">
    <text evidence="2">The sequence shown here is derived from an EMBL/GenBank/DDBJ whole genome shotgun (WGS) entry which is preliminary data.</text>
</comment>
<proteinExistence type="predicted"/>
<protein>
    <submittedName>
        <fullName evidence="2">Crp/Fnr family transcriptional regulator</fullName>
    </submittedName>
</protein>